<accession>A0A7W9X1K8</accession>
<dbReference type="PROSITE" id="PS51257">
    <property type="entry name" value="PROKAR_LIPOPROTEIN"/>
    <property type="match status" value="1"/>
</dbReference>
<comment type="caution">
    <text evidence="1">The sequence shown here is derived from an EMBL/GenBank/DDBJ whole genome shotgun (WGS) entry which is preliminary data.</text>
</comment>
<protein>
    <submittedName>
        <fullName evidence="1">Uncharacterized protein</fullName>
    </submittedName>
</protein>
<name>A0A7W9X1K8_9BURK</name>
<sequence>MRSAWRALAVPVAPVVLACPSGREHPVLVVAVVAAHQPAAPAAPLVPLHPPEVPVAQAGVVAVRICCWPHGSRVVRRRAPGWLTVAG</sequence>
<organism evidence="1 2">
    <name type="scientific">Massilia aurea</name>
    <dbReference type="NCBI Taxonomy" id="373040"/>
    <lineage>
        <taxon>Bacteria</taxon>
        <taxon>Pseudomonadati</taxon>
        <taxon>Pseudomonadota</taxon>
        <taxon>Betaproteobacteria</taxon>
        <taxon>Burkholderiales</taxon>
        <taxon>Oxalobacteraceae</taxon>
        <taxon>Telluria group</taxon>
        <taxon>Massilia</taxon>
    </lineage>
</organism>
<proteinExistence type="predicted"/>
<evidence type="ECO:0000313" key="1">
    <source>
        <dbReference type="EMBL" id="MBB6134791.1"/>
    </source>
</evidence>
<evidence type="ECO:0000313" key="2">
    <source>
        <dbReference type="Proteomes" id="UP000540787"/>
    </source>
</evidence>
<reference evidence="1 2" key="1">
    <citation type="submission" date="2020-08" db="EMBL/GenBank/DDBJ databases">
        <title>The Agave Microbiome: Exploring the role of microbial communities in plant adaptations to desert environments.</title>
        <authorList>
            <person name="Partida-Martinez L.P."/>
        </authorList>
    </citation>
    <scope>NUCLEOTIDE SEQUENCE [LARGE SCALE GENOMIC DNA]</scope>
    <source>
        <strain evidence="1 2">AT3.2</strain>
    </source>
</reference>
<dbReference type="AlphaFoldDB" id="A0A7W9X1K8"/>
<keyword evidence="2" id="KW-1185">Reference proteome</keyword>
<dbReference type="Proteomes" id="UP000540787">
    <property type="component" value="Unassembled WGS sequence"/>
</dbReference>
<gene>
    <name evidence="1" type="ORF">HD842_002949</name>
</gene>
<dbReference type="EMBL" id="JACHBX010000003">
    <property type="protein sequence ID" value="MBB6134791.1"/>
    <property type="molecule type" value="Genomic_DNA"/>
</dbReference>